<evidence type="ECO:0000256" key="1">
    <source>
        <dbReference type="SAM" id="MobiDB-lite"/>
    </source>
</evidence>
<evidence type="ECO:0000313" key="3">
    <source>
        <dbReference type="EMBL" id="KIH46221.1"/>
    </source>
</evidence>
<dbReference type="EMBL" id="KN769807">
    <property type="protein sequence ID" value="KIH46221.1"/>
    <property type="molecule type" value="Genomic_DNA"/>
</dbReference>
<dbReference type="AlphaFoldDB" id="A0A0C2FMZ4"/>
<proteinExistence type="predicted"/>
<feature type="region of interest" description="Disordered" evidence="1">
    <location>
        <begin position="39"/>
        <end position="91"/>
    </location>
</feature>
<feature type="compositionally biased region" description="Pro residues" evidence="1">
    <location>
        <begin position="48"/>
        <end position="57"/>
    </location>
</feature>
<feature type="chain" id="PRO_5002148651" evidence="2">
    <location>
        <begin position="23"/>
        <end position="147"/>
    </location>
</feature>
<evidence type="ECO:0000256" key="2">
    <source>
        <dbReference type="SAM" id="SignalP"/>
    </source>
</evidence>
<gene>
    <name evidence="3" type="ORF">ANCDUO_23729</name>
</gene>
<name>A0A0C2FMZ4_9BILA</name>
<accession>A0A0C2FMZ4</accession>
<protein>
    <submittedName>
        <fullName evidence="3">Uncharacterized protein</fullName>
    </submittedName>
</protein>
<keyword evidence="2" id="KW-0732">Signal</keyword>
<dbReference type="Proteomes" id="UP000054047">
    <property type="component" value="Unassembled WGS sequence"/>
</dbReference>
<feature type="signal peptide" evidence="2">
    <location>
        <begin position="1"/>
        <end position="22"/>
    </location>
</feature>
<organism evidence="3 4">
    <name type="scientific">Ancylostoma duodenale</name>
    <dbReference type="NCBI Taxonomy" id="51022"/>
    <lineage>
        <taxon>Eukaryota</taxon>
        <taxon>Metazoa</taxon>
        <taxon>Ecdysozoa</taxon>
        <taxon>Nematoda</taxon>
        <taxon>Chromadorea</taxon>
        <taxon>Rhabditida</taxon>
        <taxon>Rhabditina</taxon>
        <taxon>Rhabditomorpha</taxon>
        <taxon>Strongyloidea</taxon>
        <taxon>Ancylostomatidae</taxon>
        <taxon>Ancylostomatinae</taxon>
        <taxon>Ancylostoma</taxon>
    </lineage>
</organism>
<keyword evidence="4" id="KW-1185">Reference proteome</keyword>
<reference evidence="3 4" key="1">
    <citation type="submission" date="2013-12" db="EMBL/GenBank/DDBJ databases">
        <title>Draft genome of the parsitic nematode Ancylostoma duodenale.</title>
        <authorList>
            <person name="Mitreva M."/>
        </authorList>
    </citation>
    <scope>NUCLEOTIDE SEQUENCE [LARGE SCALE GENOMIC DNA]</scope>
    <source>
        <strain evidence="3 4">Zhejiang</strain>
    </source>
</reference>
<sequence>MTMGWVLLALLVSALVLQCALANDLSKFDDPHRRFKRMIRPPAGGGYPRPPPRPYPGRPSYGYGGRSSYGGGGRRPYGYGGRPPLGYGGRPPLGGGGRPLYGFLNRQELQFGYPFLLCRALAALQSPPKRAILRHLTEGEATNVRHL</sequence>
<feature type="compositionally biased region" description="Gly residues" evidence="1">
    <location>
        <begin position="62"/>
        <end position="91"/>
    </location>
</feature>
<evidence type="ECO:0000313" key="4">
    <source>
        <dbReference type="Proteomes" id="UP000054047"/>
    </source>
</evidence>